<gene>
    <name evidence="5" type="ORF">A3H66_01915</name>
</gene>
<dbReference type="GO" id="GO:0003677">
    <property type="term" value="F:DNA binding"/>
    <property type="evidence" value="ECO:0007669"/>
    <property type="project" value="UniProtKB-KW"/>
</dbReference>
<dbReference type="AlphaFoldDB" id="A0A1F5SC28"/>
<sequence>MSNSLGRGLSSLIPQKVKKVTTASSGEAVVEVASETDKNRIHQISPEQIRFNPLQPRRNFSELQQSELATSIKQYGVIQPLIVTQKNGQYELIAGERRLRAAKVLGLPLIPVIIRQASEQQKLEVALVENLQREDLNPIEAAVAYRKLIDEFNLSQDELALRLSKSRPVIANAIRLLNLPEEIQTALIEGRINEGHAKTIAGLENEVKQMALFKKILRGQMTVSDAVKETRVMGGTKQARIKINYADKDKEFAFRQFFGTKAEIKRKGKGGEVIIYFFSDEELGELTNKIKK</sequence>
<dbReference type="NCBIfam" id="TIGR00180">
    <property type="entry name" value="parB_part"/>
    <property type="match status" value="1"/>
</dbReference>
<comment type="similarity">
    <text evidence="1">Belongs to the ParB family.</text>
</comment>
<dbReference type="InterPro" id="IPR003115">
    <property type="entry name" value="ParB_N"/>
</dbReference>
<reference evidence="5 6" key="1">
    <citation type="journal article" date="2016" name="Nat. Commun.">
        <title>Thousands of microbial genomes shed light on interconnected biogeochemical processes in an aquifer system.</title>
        <authorList>
            <person name="Anantharaman K."/>
            <person name="Brown C.T."/>
            <person name="Hug L.A."/>
            <person name="Sharon I."/>
            <person name="Castelle C.J."/>
            <person name="Probst A.J."/>
            <person name="Thomas B.C."/>
            <person name="Singh A."/>
            <person name="Wilkins M.J."/>
            <person name="Karaoz U."/>
            <person name="Brodie E.L."/>
            <person name="Williams K.H."/>
            <person name="Hubbard S.S."/>
            <person name="Banfield J.F."/>
        </authorList>
    </citation>
    <scope>NUCLEOTIDE SEQUENCE [LARGE SCALE GENOMIC DNA]</scope>
</reference>
<name>A0A1F5SC28_9BACT</name>
<dbReference type="Gene3D" id="3.90.1530.30">
    <property type="match status" value="1"/>
</dbReference>
<dbReference type="GO" id="GO:0045881">
    <property type="term" value="P:positive regulation of sporulation resulting in formation of a cellular spore"/>
    <property type="evidence" value="ECO:0007669"/>
    <property type="project" value="TreeGrafter"/>
</dbReference>
<dbReference type="STRING" id="1797989.A3H66_01915"/>
<dbReference type="GO" id="GO:0005694">
    <property type="term" value="C:chromosome"/>
    <property type="evidence" value="ECO:0007669"/>
    <property type="project" value="TreeGrafter"/>
</dbReference>
<dbReference type="SMART" id="SM00470">
    <property type="entry name" value="ParB"/>
    <property type="match status" value="1"/>
</dbReference>
<dbReference type="InterPro" id="IPR004437">
    <property type="entry name" value="ParB/RepB/Spo0J"/>
</dbReference>
<dbReference type="EMBL" id="MFFW01000028">
    <property type="protein sequence ID" value="OGF24270.1"/>
    <property type="molecule type" value="Genomic_DNA"/>
</dbReference>
<evidence type="ECO:0000313" key="5">
    <source>
        <dbReference type="EMBL" id="OGF24270.1"/>
    </source>
</evidence>
<feature type="domain" description="ParB-like N-terminal" evidence="4">
    <location>
        <begin position="42"/>
        <end position="131"/>
    </location>
</feature>
<evidence type="ECO:0000256" key="1">
    <source>
        <dbReference type="ARBA" id="ARBA00006295"/>
    </source>
</evidence>
<dbReference type="Pfam" id="PF02195">
    <property type="entry name" value="ParB_N"/>
    <property type="match status" value="1"/>
</dbReference>
<dbReference type="SUPFAM" id="SSF110849">
    <property type="entry name" value="ParB/Sulfiredoxin"/>
    <property type="match status" value="1"/>
</dbReference>
<evidence type="ECO:0000313" key="6">
    <source>
        <dbReference type="Proteomes" id="UP000178783"/>
    </source>
</evidence>
<protein>
    <recommendedName>
        <fullName evidence="4">ParB-like N-terminal domain-containing protein</fullName>
    </recommendedName>
</protein>
<organism evidence="5 6">
    <name type="scientific">Candidatus Falkowbacteria bacterium RIFCSPLOWO2_02_FULL_45_21</name>
    <dbReference type="NCBI Taxonomy" id="1797989"/>
    <lineage>
        <taxon>Bacteria</taxon>
        <taxon>Candidatus Falkowiibacteriota</taxon>
    </lineage>
</organism>
<evidence type="ECO:0000256" key="3">
    <source>
        <dbReference type="ARBA" id="ARBA00023125"/>
    </source>
</evidence>
<keyword evidence="3" id="KW-0238">DNA-binding</keyword>
<dbReference type="Pfam" id="PF17762">
    <property type="entry name" value="HTH_ParB"/>
    <property type="match status" value="1"/>
</dbReference>
<dbReference type="Proteomes" id="UP000178783">
    <property type="component" value="Unassembled WGS sequence"/>
</dbReference>
<dbReference type="GO" id="GO:0007059">
    <property type="term" value="P:chromosome segregation"/>
    <property type="evidence" value="ECO:0007669"/>
    <property type="project" value="UniProtKB-KW"/>
</dbReference>
<keyword evidence="2" id="KW-0159">Chromosome partition</keyword>
<dbReference type="SUPFAM" id="SSF109709">
    <property type="entry name" value="KorB DNA-binding domain-like"/>
    <property type="match status" value="1"/>
</dbReference>
<dbReference type="PANTHER" id="PTHR33375">
    <property type="entry name" value="CHROMOSOME-PARTITIONING PROTEIN PARB-RELATED"/>
    <property type="match status" value="1"/>
</dbReference>
<evidence type="ECO:0000256" key="2">
    <source>
        <dbReference type="ARBA" id="ARBA00022829"/>
    </source>
</evidence>
<dbReference type="Gene3D" id="1.10.10.2830">
    <property type="match status" value="1"/>
</dbReference>
<dbReference type="InterPro" id="IPR050336">
    <property type="entry name" value="Chromosome_partition/occlusion"/>
</dbReference>
<dbReference type="InterPro" id="IPR041468">
    <property type="entry name" value="HTH_ParB/Spo0J"/>
</dbReference>
<dbReference type="InterPro" id="IPR036086">
    <property type="entry name" value="ParB/Sulfiredoxin_sf"/>
</dbReference>
<proteinExistence type="inferred from homology"/>
<comment type="caution">
    <text evidence="5">The sequence shown here is derived from an EMBL/GenBank/DDBJ whole genome shotgun (WGS) entry which is preliminary data.</text>
</comment>
<dbReference type="CDD" id="cd16393">
    <property type="entry name" value="SPO0J_N"/>
    <property type="match status" value="1"/>
</dbReference>
<dbReference type="FunFam" id="3.90.1530.30:FF:000001">
    <property type="entry name" value="Chromosome partitioning protein ParB"/>
    <property type="match status" value="1"/>
</dbReference>
<dbReference type="FunFam" id="1.10.10.2830:FF:000001">
    <property type="entry name" value="Chromosome partitioning protein ParB"/>
    <property type="match status" value="1"/>
</dbReference>
<evidence type="ECO:0000259" key="4">
    <source>
        <dbReference type="SMART" id="SM00470"/>
    </source>
</evidence>
<accession>A0A1F5SC28</accession>
<dbReference type="PANTHER" id="PTHR33375:SF1">
    <property type="entry name" value="CHROMOSOME-PARTITIONING PROTEIN PARB-RELATED"/>
    <property type="match status" value="1"/>
</dbReference>